<evidence type="ECO:0000313" key="8">
    <source>
        <dbReference type="Proteomes" id="UP001422074"/>
    </source>
</evidence>
<evidence type="ECO:0000256" key="4">
    <source>
        <dbReference type="ARBA" id="ARBA00023136"/>
    </source>
</evidence>
<evidence type="ECO:0000256" key="5">
    <source>
        <dbReference type="NCBIfam" id="TIGR02228"/>
    </source>
</evidence>
<dbReference type="NCBIfam" id="TIGR02228">
    <property type="entry name" value="sigpep_I_arch"/>
    <property type="match status" value="1"/>
</dbReference>
<evidence type="ECO:0000313" key="7">
    <source>
        <dbReference type="EMBL" id="MEN2743376.1"/>
    </source>
</evidence>
<dbReference type="SUPFAM" id="SSF51306">
    <property type="entry name" value="LexA/Signal peptidase"/>
    <property type="match status" value="1"/>
</dbReference>
<organism evidence="7 8">
    <name type="scientific">Sinomonas halotolerans</name>
    <dbReference type="NCBI Taxonomy" id="1644133"/>
    <lineage>
        <taxon>Bacteria</taxon>
        <taxon>Bacillati</taxon>
        <taxon>Actinomycetota</taxon>
        <taxon>Actinomycetes</taxon>
        <taxon>Micrococcales</taxon>
        <taxon>Micrococcaceae</taxon>
        <taxon>Sinomonas</taxon>
    </lineage>
</organism>
<evidence type="ECO:0000256" key="2">
    <source>
        <dbReference type="ARBA" id="ARBA00022692"/>
    </source>
</evidence>
<protein>
    <recommendedName>
        <fullName evidence="5">Signal peptidase I</fullName>
        <ecNumber evidence="5">3.4.21.89</ecNumber>
    </recommendedName>
</protein>
<reference evidence="7 8" key="1">
    <citation type="submission" date="2024-05" db="EMBL/GenBank/DDBJ databases">
        <title>Sinomonas sp. nov., isolated from a waste landfill.</title>
        <authorList>
            <person name="Zhao Y."/>
        </authorList>
    </citation>
    <scope>NUCLEOTIDE SEQUENCE [LARGE SCALE GENOMIC DNA]</scope>
    <source>
        <strain evidence="7 8">CCTCC AB2014300</strain>
    </source>
</reference>
<feature type="transmembrane region" description="Helical" evidence="6">
    <location>
        <begin position="12"/>
        <end position="31"/>
    </location>
</feature>
<dbReference type="Proteomes" id="UP001422074">
    <property type="component" value="Unassembled WGS sequence"/>
</dbReference>
<keyword evidence="7" id="KW-0378">Hydrolase</keyword>
<keyword evidence="4 6" id="KW-0472">Membrane</keyword>
<gene>
    <name evidence="7" type="ORF">ABCQ75_02330</name>
</gene>
<dbReference type="EMBL" id="JBDFRB010000001">
    <property type="protein sequence ID" value="MEN2743376.1"/>
    <property type="molecule type" value="Genomic_DNA"/>
</dbReference>
<keyword evidence="8" id="KW-1185">Reference proteome</keyword>
<dbReference type="RefSeq" id="WP_345882869.1">
    <property type="nucleotide sequence ID" value="NZ_JBDFRB010000001.1"/>
</dbReference>
<dbReference type="InterPro" id="IPR019533">
    <property type="entry name" value="Peptidase_S26"/>
</dbReference>
<dbReference type="InterPro" id="IPR001733">
    <property type="entry name" value="Peptidase_S26B"/>
</dbReference>
<keyword evidence="3 6" id="KW-1133">Transmembrane helix</keyword>
<dbReference type="CDD" id="cd06530">
    <property type="entry name" value="S26_SPase_I"/>
    <property type="match status" value="1"/>
</dbReference>
<name>A0ABU9WW18_9MICC</name>
<proteinExistence type="predicted"/>
<keyword evidence="2 6" id="KW-0812">Transmembrane</keyword>
<sequence length="187" mass="19657">MPHTVLRAAGSALAWALMGLVFAVTVAVGIAPRVMGAVPLTILTGSMNPVLAPGDVAVVAPDPAGYRRGDIITMQPAYDDPRLVTHRVVSVVLGPDRLPSRYVTQGDANASPDEPVDADQVHGRMVYAIPLVGWALQAASLAQLDLAVRTAGILIAAWALTPTRLQDRLRAAAGRPLPRRRRTAPAA</sequence>
<comment type="caution">
    <text evidence="7">The sequence shown here is derived from an EMBL/GenBank/DDBJ whole genome shotgun (WGS) entry which is preliminary data.</text>
</comment>
<dbReference type="InterPro" id="IPR036286">
    <property type="entry name" value="LexA/Signal_pep-like_sf"/>
</dbReference>
<evidence type="ECO:0000256" key="6">
    <source>
        <dbReference type="SAM" id="Phobius"/>
    </source>
</evidence>
<dbReference type="EC" id="3.4.21.89" evidence="5"/>
<accession>A0ABU9WW18</accession>
<evidence type="ECO:0000256" key="1">
    <source>
        <dbReference type="ARBA" id="ARBA00004370"/>
    </source>
</evidence>
<evidence type="ECO:0000256" key="3">
    <source>
        <dbReference type="ARBA" id="ARBA00022989"/>
    </source>
</evidence>
<comment type="subcellular location">
    <subcellularLocation>
        <location evidence="1">Membrane</location>
    </subcellularLocation>
</comment>
<dbReference type="GO" id="GO:0009003">
    <property type="term" value="F:signal peptidase activity"/>
    <property type="evidence" value="ECO:0007669"/>
    <property type="project" value="UniProtKB-EC"/>
</dbReference>